<protein>
    <recommendedName>
        <fullName evidence="2">diguanylate cyclase</fullName>
        <ecNumber evidence="2">2.7.7.65</ecNumber>
    </recommendedName>
</protein>
<dbReference type="InterPro" id="IPR050469">
    <property type="entry name" value="Diguanylate_Cyclase"/>
</dbReference>
<sequence>MTGAGTKILRLIAALRQSGAGALIYNQVESMLLDLQTESCDVQTAYAAIAAGLLDAWIRMLPAGHPLQVQLRLLQNQIQPPLSHAELQALRLSIDRLPEQAPHPADIDPAVLGQAVRPLLEAFGIESQSAPDATAQASGPGEETQSTPAAEAEPEASPQESPRAVLRRETPETGGPEFSEAELNEEQRDSLRRRGIDELQAGLAQHVLESINQNQEFGVLLDVVSNELKQSESIGQLEDLRWTLLREVEKLVAGNRELAEKLDHTHQYLRVLESDSRQLSDELSHVRMLSLTDELTGLSNRRAFLRRLEDEVARVQRYGFPLTLALIDLDHFKEVNDEYGHAAGDEVLRVYSKNILSIFRHHDLVARYGGEEFAVLLPNTDIDGASRALHKVAERCKETRWQVNGEAHPVPTFSAGLALYKPGETSSGFIERVDKALYRAKSLGRNRIELDMTYQSQNQKTAGGHNGDATD</sequence>
<reference evidence="5 6" key="1">
    <citation type="journal article" date="2010" name="Int. J. Syst. Evol. Microbiol.">
        <title>Thiohalobacter thiocyanaticus gen. nov., sp. nov., a moderately halophilic, sulfur-oxidizing gammaproteobacterium from hypersaline lakes, that utilizes thiocyanate.</title>
        <authorList>
            <person name="Sorokin D.Y."/>
            <person name="Kovaleva O.L."/>
            <person name="Tourova T.P."/>
            <person name="Muyzer G."/>
        </authorList>
    </citation>
    <scope>NUCLEOTIDE SEQUENCE [LARGE SCALE GENOMIC DNA]</scope>
    <source>
        <strain evidence="5 6">Hrh1</strain>
    </source>
</reference>
<dbReference type="Gene3D" id="3.30.70.270">
    <property type="match status" value="1"/>
</dbReference>
<evidence type="ECO:0000256" key="3">
    <source>
        <dbReference type="SAM" id="MobiDB-lite"/>
    </source>
</evidence>
<comment type="cofactor">
    <cofactor evidence="1">
        <name>Mg(2+)</name>
        <dbReference type="ChEBI" id="CHEBI:18420"/>
    </cofactor>
</comment>
<dbReference type="SMART" id="SM00267">
    <property type="entry name" value="GGDEF"/>
    <property type="match status" value="1"/>
</dbReference>
<dbReference type="GO" id="GO:0052621">
    <property type="term" value="F:diguanylate cyclase activity"/>
    <property type="evidence" value="ECO:0007669"/>
    <property type="project" value="UniProtKB-EC"/>
</dbReference>
<comment type="caution">
    <text evidence="5">The sequence shown here is derived from an EMBL/GenBank/DDBJ whole genome shotgun (WGS) entry which is preliminary data.</text>
</comment>
<dbReference type="FunFam" id="3.30.70.270:FF:000001">
    <property type="entry name" value="Diguanylate cyclase domain protein"/>
    <property type="match status" value="1"/>
</dbReference>
<dbReference type="PROSITE" id="PS50887">
    <property type="entry name" value="GGDEF"/>
    <property type="match status" value="1"/>
</dbReference>
<dbReference type="PANTHER" id="PTHR45138:SF24">
    <property type="entry name" value="DIGUANYLATE CYCLASE DGCC-RELATED"/>
    <property type="match status" value="1"/>
</dbReference>
<dbReference type="InterPro" id="IPR000160">
    <property type="entry name" value="GGDEF_dom"/>
</dbReference>
<feature type="region of interest" description="Disordered" evidence="3">
    <location>
        <begin position="452"/>
        <end position="471"/>
    </location>
</feature>
<dbReference type="GO" id="GO:1902201">
    <property type="term" value="P:negative regulation of bacterial-type flagellum-dependent cell motility"/>
    <property type="evidence" value="ECO:0007669"/>
    <property type="project" value="TreeGrafter"/>
</dbReference>
<dbReference type="EMBL" id="QZMU01000001">
    <property type="protein sequence ID" value="RRQ22698.1"/>
    <property type="molecule type" value="Genomic_DNA"/>
</dbReference>
<dbReference type="EC" id="2.7.7.65" evidence="2"/>
<dbReference type="AlphaFoldDB" id="A0A426QLR1"/>
<name>A0A426QLR1_9GAMM</name>
<dbReference type="Proteomes" id="UP000287798">
    <property type="component" value="Unassembled WGS sequence"/>
</dbReference>
<evidence type="ECO:0000313" key="5">
    <source>
        <dbReference type="EMBL" id="RRQ22698.1"/>
    </source>
</evidence>
<dbReference type="SUPFAM" id="SSF55073">
    <property type="entry name" value="Nucleotide cyclase"/>
    <property type="match status" value="1"/>
</dbReference>
<dbReference type="CDD" id="cd01949">
    <property type="entry name" value="GGDEF"/>
    <property type="match status" value="1"/>
</dbReference>
<evidence type="ECO:0000256" key="2">
    <source>
        <dbReference type="ARBA" id="ARBA00012528"/>
    </source>
</evidence>
<dbReference type="NCBIfam" id="TIGR00254">
    <property type="entry name" value="GGDEF"/>
    <property type="match status" value="1"/>
</dbReference>
<dbReference type="GO" id="GO:0005886">
    <property type="term" value="C:plasma membrane"/>
    <property type="evidence" value="ECO:0007669"/>
    <property type="project" value="TreeGrafter"/>
</dbReference>
<gene>
    <name evidence="5" type="ORF">D6C00_12680</name>
</gene>
<feature type="domain" description="GGDEF" evidence="4">
    <location>
        <begin position="320"/>
        <end position="453"/>
    </location>
</feature>
<accession>A0A426QLR1</accession>
<evidence type="ECO:0000256" key="1">
    <source>
        <dbReference type="ARBA" id="ARBA00001946"/>
    </source>
</evidence>
<dbReference type="PANTHER" id="PTHR45138">
    <property type="entry name" value="REGULATORY COMPONENTS OF SENSORY TRANSDUCTION SYSTEM"/>
    <property type="match status" value="1"/>
</dbReference>
<dbReference type="Pfam" id="PF00990">
    <property type="entry name" value="GGDEF"/>
    <property type="match status" value="1"/>
</dbReference>
<feature type="region of interest" description="Disordered" evidence="3">
    <location>
        <begin position="128"/>
        <end position="189"/>
    </location>
</feature>
<feature type="compositionally biased region" description="Low complexity" evidence="3">
    <location>
        <begin position="142"/>
        <end position="162"/>
    </location>
</feature>
<organism evidence="5 6">
    <name type="scientific">Thiohalobacter thiocyanaticus</name>
    <dbReference type="NCBI Taxonomy" id="585455"/>
    <lineage>
        <taxon>Bacteria</taxon>
        <taxon>Pseudomonadati</taxon>
        <taxon>Pseudomonadota</taxon>
        <taxon>Gammaproteobacteria</taxon>
        <taxon>Thiohalobacterales</taxon>
        <taxon>Thiohalobacteraceae</taxon>
        <taxon>Thiohalobacter</taxon>
    </lineage>
</organism>
<evidence type="ECO:0000313" key="6">
    <source>
        <dbReference type="Proteomes" id="UP000287798"/>
    </source>
</evidence>
<dbReference type="InterPro" id="IPR029787">
    <property type="entry name" value="Nucleotide_cyclase"/>
</dbReference>
<keyword evidence="6" id="KW-1185">Reference proteome</keyword>
<feature type="compositionally biased region" description="Polar residues" evidence="3">
    <location>
        <begin position="128"/>
        <end position="137"/>
    </location>
</feature>
<dbReference type="GO" id="GO:0043709">
    <property type="term" value="P:cell adhesion involved in single-species biofilm formation"/>
    <property type="evidence" value="ECO:0007669"/>
    <property type="project" value="TreeGrafter"/>
</dbReference>
<proteinExistence type="predicted"/>
<evidence type="ECO:0000259" key="4">
    <source>
        <dbReference type="PROSITE" id="PS50887"/>
    </source>
</evidence>
<dbReference type="InterPro" id="IPR043128">
    <property type="entry name" value="Rev_trsase/Diguanyl_cyclase"/>
</dbReference>